<sequence>MKAMIRIRFGRLIRIVSGFVRCGQRLGVSGTRRCQRVIWKPKRTRRTPRAVTADIKRRSLGPQILERRELLAADPIHVGVVYLETDYLETDNDVGSDSQGDRFLLSFTGGAENTELNQLRIRTDKDGDGISVGDPIFDTQAGGRGKSGWHDFKVVRIETSDGRQATATASVSDGGQELVLDLQNFRAGDRLEFTLDVDEVLRNSVDLAIFNDRLDVITSGQEFQDSILEAVFEAPHFESATADAIFLNDYGSPGDEYGLDLPPDEGTDLDSRPNRSAAAIGSTVQTPRPVAISGNVWLDNNLDATRQSGEAGLSGVELALFAKNSNGQYVDTGHRTQTDGNGTYQFPKSLGLMPGEYRVVQTQPDGYYSVAAVPGSVAGQPTGLATSVDVLSSISIPLGDTEAVEMNFAEAAPSSIAGFVYQDDNNNGIRDPGEAPISGVSMRAIPNGTIASQPTVTAVTDANGAYRFDGLVPGIYDIVQVNQPADFVDGLDTAGTVDGIRVGVADNPGDAIRGIQLGGGVVGLNYNFGELAYGQISGNVYLVAPGQDCDGDHDDPGNEPLSGVIVELQAPDGNVISRVTTTPAGTYHFGRVAPGTYQIVQYTPEGLIDGGSHVGRIDGVQVGDSIDGTTITQITMIPGGVGVEYDFCELAPAKISGYVYHDASNDGRRDTGEQGIPAVTVSLVDSSGNTVATTKTNSLGRYEFEGIPPGTYELRQVQPGDYLDGIDSAGRVDGQRVGVAFNDLISQIALPQGTVGVEYNFGELMPASLSGSVHVDTDGDCVRDDDEVGLGDVVMRLLDADGKEVARTTTSPDGLYRFNHLTPGRYSVVQVQPQDYFDGGVSAGSAGGQVGVNRISQIELGSGIDGVDYDFCEEPPSSLSGIVFVDLDDDCELDEAEQGIAGVRIELRDADGQRVATTTTDAEGKYRFEGLRRGEYTVVEFQPDGYFDGSAIPGSEGGTIGVNRISKIQLAAGIDAVDYDFCEQPPSSLSGTVYIDLDDDCYQDPDEDGIAGVTIELRDSDGNRVATTVTDANGNYRFEGLRSGTYTVVELQPDGFFDGHAQAGSVGGTVGANRIRDIDLAAGVAATDYDFCELPPASLSGSVYVDSDQDCVRDVGERGLAGVTIELRDADGNRIRTTTTDASGRYRFEGLAAGDYMVFEVQPDGYYQGGQKLGSAGGAIVGVDLMSVSLNPGVDAVDYLFCEYEPGSISGFVWADVNEDQDRDPDEGGIAGVSVELIDGQGNRIDITTTDGQGSYAFDQLPPGVYSVRELQPSGYFHGGQQIGNQGGVIAGPDWIEGIEILSGTVAEHYNFFEIPPSVISGFVFIDGPPIETETEIAAEQLRQYKDGVLTSDDTRLANIQIEIRDAVGQPLSDDAFLGGNALANSVVMSDAEGFYRIGGLRPGTYTLFQSQPDGLTDSLDTPGTTGGLAVNLADLYTDAQLAMIDAVVGDHGPDAILAISVGAANHSQHNNFSEVQIVIVDPPPPSDFLPGQEPVDERLPPPPPESFAAKQIPFSADVPSDRLPPKIYGDVAEVTWHLSVINAGYPRGSVIAEGVIRHVAAQIGKRDFSEGRHDQGRWQLLTLEGEVHQESQKMTLGHEDGVALVGDFDGDGDDEVAIFVAGEWFVDLNGNGVWDEGDLWIRLGTERDRPVVGDWDGDGKDDIGIYGRSWERDPQRIRFDAGLPDPANRTRRFLESNKRMGLVSMRLRGKAQERLLRRGDGQLRADAVDHVFQFGEDVDTPISGDWNGDGIDQIGTFRGGNWVLDTEGDGRKKKGEVMFEFGRPGDQPIVGDFNGDGIDEVGVIRGGQWIIDSDGDRRLTAADQRFDLPADAPESQPIVGDWDGDGRDEPGYYHRAP</sequence>
<evidence type="ECO:0000256" key="2">
    <source>
        <dbReference type="ARBA" id="ARBA00007257"/>
    </source>
</evidence>
<dbReference type="SUPFAM" id="SSF69318">
    <property type="entry name" value="Integrin alpha N-terminal domain"/>
    <property type="match status" value="1"/>
</dbReference>
<feature type="region of interest" description="Disordered" evidence="5">
    <location>
        <begin position="263"/>
        <end position="283"/>
    </location>
</feature>
<dbReference type="PANTHER" id="PTHR36108">
    <property type="entry name" value="COLOSSIN-B-RELATED"/>
    <property type="match status" value="1"/>
</dbReference>
<evidence type="ECO:0000313" key="7">
    <source>
        <dbReference type="EMBL" id="KAA5543601.1"/>
    </source>
</evidence>
<protein>
    <recommendedName>
        <fullName evidence="6">SD-repeat containing protein B domain-containing protein</fullName>
    </recommendedName>
</protein>
<reference evidence="7 8" key="1">
    <citation type="submission" date="2019-08" db="EMBL/GenBank/DDBJ databases">
        <authorList>
            <person name="Dhanesh K."/>
            <person name="Kumar G."/>
            <person name="Sasikala C."/>
            <person name="Venkata Ramana C."/>
        </authorList>
    </citation>
    <scope>NUCLEOTIDE SEQUENCE [LARGE SCALE GENOMIC DNA]</scope>
    <source>
        <strain evidence="7 8">JC645</strain>
    </source>
</reference>
<dbReference type="InterPro" id="IPR013783">
    <property type="entry name" value="Ig-like_fold"/>
</dbReference>
<feature type="domain" description="SD-repeat containing protein B" evidence="6">
    <location>
        <begin position="294"/>
        <end position="373"/>
    </location>
</feature>
<feature type="domain" description="SD-repeat containing protein B" evidence="6">
    <location>
        <begin position="1099"/>
        <end position="1175"/>
    </location>
</feature>
<feature type="domain" description="SD-repeat containing protein B" evidence="6">
    <location>
        <begin position="879"/>
        <end position="950"/>
    </location>
</feature>
<feature type="compositionally biased region" description="Basic and acidic residues" evidence="5">
    <location>
        <begin position="1845"/>
        <end position="1858"/>
    </location>
</feature>
<comment type="caution">
    <text evidence="7">The sequence shown here is derived from an EMBL/GenBank/DDBJ whole genome shotgun (WGS) entry which is preliminary data.</text>
</comment>
<feature type="domain" description="SD-repeat containing protein B" evidence="6">
    <location>
        <begin position="769"/>
        <end position="844"/>
    </location>
</feature>
<dbReference type="SUPFAM" id="SSF117074">
    <property type="entry name" value="Hypothetical protein PA1324"/>
    <property type="match status" value="10"/>
</dbReference>
<dbReference type="Gene3D" id="2.60.40.10">
    <property type="entry name" value="Immunoglobulins"/>
    <property type="match status" value="10"/>
</dbReference>
<comment type="similarity">
    <text evidence="2">Belongs to the serine-aspartate repeat-containing protein (SDr) family.</text>
</comment>
<name>A0A5M6D7U7_9BACT</name>
<dbReference type="PANTHER" id="PTHR36108:SF13">
    <property type="entry name" value="COLOSSIN-B-RELATED"/>
    <property type="match status" value="1"/>
</dbReference>
<feature type="domain" description="SD-repeat containing protein B" evidence="6">
    <location>
        <begin position="415"/>
        <end position="496"/>
    </location>
</feature>
<dbReference type="Proteomes" id="UP000324479">
    <property type="component" value="Unassembled WGS sequence"/>
</dbReference>
<accession>A0A5M6D7U7</accession>
<dbReference type="EMBL" id="VWOX01000005">
    <property type="protein sequence ID" value="KAA5543601.1"/>
    <property type="molecule type" value="Genomic_DNA"/>
</dbReference>
<evidence type="ECO:0000259" key="6">
    <source>
        <dbReference type="Pfam" id="PF17210"/>
    </source>
</evidence>
<feature type="domain" description="SD-repeat containing protein B" evidence="6">
    <location>
        <begin position="989"/>
        <end position="1065"/>
    </location>
</feature>
<evidence type="ECO:0000256" key="3">
    <source>
        <dbReference type="ARBA" id="ARBA00022525"/>
    </source>
</evidence>
<organism evidence="7 8">
    <name type="scientific">Roseiconus nitratireducens</name>
    <dbReference type="NCBI Taxonomy" id="2605748"/>
    <lineage>
        <taxon>Bacteria</taxon>
        <taxon>Pseudomonadati</taxon>
        <taxon>Planctomycetota</taxon>
        <taxon>Planctomycetia</taxon>
        <taxon>Pirellulales</taxon>
        <taxon>Pirellulaceae</taxon>
        <taxon>Roseiconus</taxon>
    </lineage>
</organism>
<feature type="domain" description="SD-repeat containing protein B" evidence="6">
    <location>
        <begin position="549"/>
        <end position="617"/>
    </location>
</feature>
<keyword evidence="8" id="KW-1185">Reference proteome</keyword>
<proteinExistence type="inferred from homology"/>
<gene>
    <name evidence="7" type="ORF">FYK55_10330</name>
</gene>
<keyword evidence="4" id="KW-0732">Signal</keyword>
<dbReference type="InterPro" id="IPR028994">
    <property type="entry name" value="Integrin_alpha_N"/>
</dbReference>
<comment type="subcellular location">
    <subcellularLocation>
        <location evidence="1">Secreted</location>
    </subcellularLocation>
</comment>
<evidence type="ECO:0000256" key="5">
    <source>
        <dbReference type="SAM" id="MobiDB-lite"/>
    </source>
</evidence>
<evidence type="ECO:0000256" key="1">
    <source>
        <dbReference type="ARBA" id="ARBA00004613"/>
    </source>
</evidence>
<dbReference type="InterPro" id="IPR033764">
    <property type="entry name" value="Sdr_B"/>
</dbReference>
<evidence type="ECO:0000313" key="8">
    <source>
        <dbReference type="Proteomes" id="UP000324479"/>
    </source>
</evidence>
<feature type="domain" description="SD-repeat containing protein B" evidence="6">
    <location>
        <begin position="1208"/>
        <end position="1285"/>
    </location>
</feature>
<feature type="region of interest" description="Disordered" evidence="5">
    <location>
        <begin position="1826"/>
        <end position="1858"/>
    </location>
</feature>
<evidence type="ECO:0000256" key="4">
    <source>
        <dbReference type="ARBA" id="ARBA00022729"/>
    </source>
</evidence>
<dbReference type="GO" id="GO:0005576">
    <property type="term" value="C:extracellular region"/>
    <property type="evidence" value="ECO:0007669"/>
    <property type="project" value="UniProtKB-SubCell"/>
</dbReference>
<dbReference type="Pfam" id="PF17210">
    <property type="entry name" value="SdrD_B"/>
    <property type="match status" value="9"/>
</dbReference>
<keyword evidence="3" id="KW-0964">Secreted</keyword>
<feature type="domain" description="SD-repeat containing protein B" evidence="6">
    <location>
        <begin position="654"/>
        <end position="733"/>
    </location>
</feature>